<reference evidence="2" key="1">
    <citation type="submission" date="2020-09" db="EMBL/GenBank/DDBJ databases">
        <title>Desulfogranum mesoprofundum gen. nov., sp. nov., a novel mesophilic, sulfate-reducing chemolithoautotroph isolated from a deep-sea hydrothermal vent chimney in the Suiyo Seamount.</title>
        <authorList>
            <person name="Hashimoto Y."/>
            <person name="Nakagawa S."/>
        </authorList>
    </citation>
    <scope>NUCLEOTIDE SEQUENCE</scope>
    <source>
        <strain evidence="2">KT2</strain>
    </source>
</reference>
<keyword evidence="3" id="KW-1185">Reference proteome</keyword>
<dbReference type="EMBL" id="AP024086">
    <property type="protein sequence ID" value="BCL62870.1"/>
    <property type="molecule type" value="Genomic_DNA"/>
</dbReference>
<organism evidence="2 3">
    <name type="scientific">Desulfomarina profundi</name>
    <dbReference type="NCBI Taxonomy" id="2772557"/>
    <lineage>
        <taxon>Bacteria</taxon>
        <taxon>Pseudomonadati</taxon>
        <taxon>Thermodesulfobacteriota</taxon>
        <taxon>Desulfobulbia</taxon>
        <taxon>Desulfobulbales</taxon>
        <taxon>Desulfobulbaceae</taxon>
        <taxon>Desulfomarina</taxon>
    </lineage>
</organism>
<evidence type="ECO:0000256" key="1">
    <source>
        <dbReference type="SAM" id="MobiDB-lite"/>
    </source>
</evidence>
<dbReference type="AlphaFoldDB" id="A0A8D5JQV7"/>
<dbReference type="KEGG" id="dbk:DGMP_35630"/>
<name>A0A8D5JQV7_9BACT</name>
<sequence length="67" mass="7404">MLSCTRCLQAPEEAAPENKVPEEWVGPDQSPGCPAHDNLQTGEQEHEREQEAEKKILSPACQSGQFL</sequence>
<feature type="region of interest" description="Disordered" evidence="1">
    <location>
        <begin position="1"/>
        <end position="67"/>
    </location>
</feature>
<protein>
    <submittedName>
        <fullName evidence="2">Uncharacterized protein</fullName>
    </submittedName>
</protein>
<proteinExistence type="predicted"/>
<evidence type="ECO:0000313" key="3">
    <source>
        <dbReference type="Proteomes" id="UP000826725"/>
    </source>
</evidence>
<feature type="compositionally biased region" description="Basic and acidic residues" evidence="1">
    <location>
        <begin position="43"/>
        <end position="56"/>
    </location>
</feature>
<evidence type="ECO:0000313" key="2">
    <source>
        <dbReference type="EMBL" id="BCL62870.1"/>
    </source>
</evidence>
<gene>
    <name evidence="2" type="ORF">DGMP_35630</name>
</gene>
<accession>A0A8D5JQV7</accession>
<dbReference type="Proteomes" id="UP000826725">
    <property type="component" value="Chromosome"/>
</dbReference>